<reference evidence="4 5" key="1">
    <citation type="journal article" date="2014" name="Genome Announc.">
        <title>Draft Genome Sequence of Brevibacillus panacihumi Strain W25, a Halotolerant Hydrocarbon-Degrading Bacterium.</title>
        <authorList>
            <person name="Wang X."/>
            <person name="Jin D."/>
            <person name="Zhou L."/>
            <person name="Wu L."/>
            <person name="An W."/>
            <person name="Chen Y."/>
            <person name="Zhao L."/>
        </authorList>
    </citation>
    <scope>NUCLEOTIDE SEQUENCE [LARGE SCALE GENOMIC DNA]</scope>
    <source>
        <strain evidence="4 5">W25</strain>
    </source>
</reference>
<dbReference type="HOGENOM" id="CLU_085048_1_0_9"/>
<dbReference type="Proteomes" id="UP000017973">
    <property type="component" value="Unassembled WGS sequence"/>
</dbReference>
<comment type="caution">
    <text evidence="4">The sequence shown here is derived from an EMBL/GenBank/DDBJ whole genome shotgun (WGS) entry which is preliminary data.</text>
</comment>
<dbReference type="InterPro" id="IPR021729">
    <property type="entry name" value="DUF3298"/>
</dbReference>
<dbReference type="eggNOG" id="COG5513">
    <property type="taxonomic scope" value="Bacteria"/>
</dbReference>
<organism evidence="4 5">
    <name type="scientific">Brevibacillus panacihumi W25</name>
    <dbReference type="NCBI Taxonomy" id="1408254"/>
    <lineage>
        <taxon>Bacteria</taxon>
        <taxon>Bacillati</taxon>
        <taxon>Bacillota</taxon>
        <taxon>Bacilli</taxon>
        <taxon>Bacillales</taxon>
        <taxon>Paenibacillaceae</taxon>
        <taxon>Brevibacillus</taxon>
    </lineage>
</organism>
<feature type="domain" description="DUF3298" evidence="2">
    <location>
        <begin position="171"/>
        <end position="245"/>
    </location>
</feature>
<dbReference type="Pfam" id="PF11738">
    <property type="entry name" value="DUF3298"/>
    <property type="match status" value="1"/>
</dbReference>
<gene>
    <name evidence="4" type="ORF">T458_05635</name>
</gene>
<keyword evidence="5" id="KW-1185">Reference proteome</keyword>
<evidence type="ECO:0000313" key="5">
    <source>
        <dbReference type="Proteomes" id="UP000017973"/>
    </source>
</evidence>
<evidence type="ECO:0000259" key="3">
    <source>
        <dbReference type="Pfam" id="PF13739"/>
    </source>
</evidence>
<feature type="signal peptide" evidence="1">
    <location>
        <begin position="1"/>
        <end position="27"/>
    </location>
</feature>
<proteinExistence type="predicted"/>
<dbReference type="EMBL" id="AYJU01000003">
    <property type="protein sequence ID" value="EST55291.1"/>
    <property type="molecule type" value="Genomic_DNA"/>
</dbReference>
<protein>
    <recommendedName>
        <fullName evidence="6">DUF3298/DUF4163 domain-containing protein</fullName>
    </recommendedName>
</protein>
<feature type="chain" id="PRO_5004749407" description="DUF3298/DUF4163 domain-containing protein" evidence="1">
    <location>
        <begin position="28"/>
        <end position="261"/>
    </location>
</feature>
<name>V6M9N5_9BACL</name>
<dbReference type="AlphaFoldDB" id="V6M9N5"/>
<feature type="domain" description="Deacetylase PdaC" evidence="3">
    <location>
        <begin position="59"/>
        <end position="150"/>
    </location>
</feature>
<dbReference type="InterPro" id="IPR037126">
    <property type="entry name" value="PdaC/RsiV-like_sf"/>
</dbReference>
<dbReference type="Gene3D" id="3.90.640.20">
    <property type="entry name" value="Heat-shock cognate protein, ATPase"/>
    <property type="match status" value="1"/>
</dbReference>
<dbReference type="Pfam" id="PF13739">
    <property type="entry name" value="PdaC"/>
    <property type="match status" value="1"/>
</dbReference>
<accession>V6M9N5</accession>
<dbReference type="Gene3D" id="3.30.565.40">
    <property type="entry name" value="Fervidobacterium nodosum Rt17-B1 like"/>
    <property type="match status" value="1"/>
</dbReference>
<keyword evidence="1" id="KW-0732">Signal</keyword>
<sequence length="261" mass="28887">MNPRKSLLSSLLTSILILGAISNPALAAANAPALSAPAASGSQQGASIVFTPKSTNFTTKEYEARITIPLISGLADKTYQAQLNAELEKHAAESLKTVQQQSKRDAELAKKEGWEMRPHVLDISYEVYTTGNLLSFGVTTYTYTGGAHGMAVVQYFNVPNLEKTHNLQLSELFQPGYDYKNVLNNLITQQIKTEERKTGNKLPYWFEGISNHQGFSFKNGTLFIHFGQYEIAPYAAGMPAFTIPRHQFMNLLKPGIRDLLQ</sequence>
<dbReference type="OrthoDB" id="5637at2"/>
<evidence type="ECO:0000259" key="2">
    <source>
        <dbReference type="Pfam" id="PF11738"/>
    </source>
</evidence>
<dbReference type="InterPro" id="IPR025303">
    <property type="entry name" value="PdaC"/>
</dbReference>
<evidence type="ECO:0008006" key="6">
    <source>
        <dbReference type="Google" id="ProtNLM"/>
    </source>
</evidence>
<evidence type="ECO:0000313" key="4">
    <source>
        <dbReference type="EMBL" id="EST55291.1"/>
    </source>
</evidence>
<dbReference type="STRING" id="1408254.T458_05635"/>
<dbReference type="PATRIC" id="fig|1408254.3.peg.1128"/>
<dbReference type="RefSeq" id="WP_023555182.1">
    <property type="nucleotide sequence ID" value="NZ_KI629787.1"/>
</dbReference>
<evidence type="ECO:0000256" key="1">
    <source>
        <dbReference type="SAM" id="SignalP"/>
    </source>
</evidence>